<feature type="compositionally biased region" description="Acidic residues" evidence="1">
    <location>
        <begin position="509"/>
        <end position="521"/>
    </location>
</feature>
<dbReference type="Pfam" id="PF23210">
    <property type="entry name" value="HEAT_Maestro_2"/>
    <property type="match status" value="1"/>
</dbReference>
<organism evidence="3 4">
    <name type="scientific">Adineta steineri</name>
    <dbReference type="NCBI Taxonomy" id="433720"/>
    <lineage>
        <taxon>Eukaryota</taxon>
        <taxon>Metazoa</taxon>
        <taxon>Spiralia</taxon>
        <taxon>Gnathifera</taxon>
        <taxon>Rotifera</taxon>
        <taxon>Eurotatoria</taxon>
        <taxon>Bdelloidea</taxon>
        <taxon>Adinetida</taxon>
        <taxon>Adinetidae</taxon>
        <taxon>Adineta</taxon>
    </lineage>
</organism>
<dbReference type="Proteomes" id="UP000663845">
    <property type="component" value="Unassembled WGS sequence"/>
</dbReference>
<feature type="domain" description="MROH2B-like HEAT-repeats" evidence="2">
    <location>
        <begin position="1"/>
        <end position="272"/>
    </location>
</feature>
<dbReference type="SUPFAM" id="SSF48371">
    <property type="entry name" value="ARM repeat"/>
    <property type="match status" value="1"/>
</dbReference>
<feature type="compositionally biased region" description="Polar residues" evidence="1">
    <location>
        <begin position="426"/>
        <end position="436"/>
    </location>
</feature>
<accession>A0A815AGE2</accession>
<evidence type="ECO:0000259" key="2">
    <source>
        <dbReference type="Pfam" id="PF23210"/>
    </source>
</evidence>
<dbReference type="InterPro" id="IPR055408">
    <property type="entry name" value="HEAT_MROH2B-like"/>
</dbReference>
<comment type="caution">
    <text evidence="3">The sequence shown here is derived from an EMBL/GenBank/DDBJ whole genome shotgun (WGS) entry which is preliminary data.</text>
</comment>
<dbReference type="GO" id="GO:0005737">
    <property type="term" value="C:cytoplasm"/>
    <property type="evidence" value="ECO:0007669"/>
    <property type="project" value="TreeGrafter"/>
</dbReference>
<proteinExistence type="predicted"/>
<feature type="region of interest" description="Disordered" evidence="1">
    <location>
        <begin position="627"/>
        <end position="650"/>
    </location>
</feature>
<dbReference type="PANTHER" id="PTHR23120:SF0">
    <property type="entry name" value="MAESTRO HEAT-LIKE REPEAT FAMILY MEMBER 1"/>
    <property type="match status" value="1"/>
</dbReference>
<feature type="compositionally biased region" description="Polar residues" evidence="1">
    <location>
        <begin position="532"/>
        <end position="550"/>
    </location>
</feature>
<evidence type="ECO:0000313" key="4">
    <source>
        <dbReference type="Proteomes" id="UP000663845"/>
    </source>
</evidence>
<feature type="compositionally biased region" description="Low complexity" evidence="1">
    <location>
        <begin position="437"/>
        <end position="449"/>
    </location>
</feature>
<dbReference type="InterPro" id="IPR016024">
    <property type="entry name" value="ARM-type_fold"/>
</dbReference>
<dbReference type="AlphaFoldDB" id="A0A815AGE2"/>
<dbReference type="EMBL" id="CAJNOG010000467">
    <property type="protein sequence ID" value="CAF1256318.1"/>
    <property type="molecule type" value="Genomic_DNA"/>
</dbReference>
<feature type="region of interest" description="Disordered" evidence="1">
    <location>
        <begin position="426"/>
        <end position="477"/>
    </location>
</feature>
<dbReference type="InterPro" id="IPR045206">
    <property type="entry name" value="Maestro_heat-like_prot"/>
</dbReference>
<dbReference type="PANTHER" id="PTHR23120">
    <property type="entry name" value="MAESTRO-RELATED HEAT DOMAIN-CONTAINING"/>
    <property type="match status" value="1"/>
</dbReference>
<gene>
    <name evidence="3" type="ORF">JYZ213_LOCUS29899</name>
</gene>
<feature type="region of interest" description="Disordered" evidence="1">
    <location>
        <begin position="506"/>
        <end position="561"/>
    </location>
</feature>
<protein>
    <recommendedName>
        <fullName evidence="2">MROH2B-like HEAT-repeats domain-containing protein</fullName>
    </recommendedName>
</protein>
<evidence type="ECO:0000256" key="1">
    <source>
        <dbReference type="SAM" id="MobiDB-lite"/>
    </source>
</evidence>
<evidence type="ECO:0000313" key="3">
    <source>
        <dbReference type="EMBL" id="CAF1256318.1"/>
    </source>
</evidence>
<feature type="compositionally biased region" description="Low complexity" evidence="1">
    <location>
        <begin position="551"/>
        <end position="561"/>
    </location>
</feature>
<sequence length="650" mass="73177">MLKFLSKTLDVVEREDWISDIGACFVKQLPLYTKLERERGFAYKCIGIVLRKSKIKEFVSRTLESMTTVINFQHENERNGWAAMFGLCSATHLDIVLQRLELYLKITDSKGSGSSSGGGGGLFGFLGSKTDTSSDLSRATALLAYAYVSIYAPLELIVSRLETSILTSALKIARQIREETGKLIVAKSFVILAQSMNKEHLKTDFVFASRNDLVQEMVNYIAQETNVKLQPLTFNQCIRACHALIVLQPGQTLPEKYQLARAALHWYCSTKLDLSTTQKDEISTSLSALIIEILSLGDSHETFPSLVNLLEPFCLSVQGNERARAFDILSQLIQSDAMSKLKEQEQMTERQSMETAFENDLKKAASLKLYGDITRSTSEWKPNPLLCKRMNIPNPYSDDAYDDSKESKKSRRQLCSNLFEHLFTSSTTEPSTAIEQSHSGLSSSSSLTSNPNEIVIPSLQPPRATSTIPVIPQSKPSAPKLEFVPIESFDKENQERPPLDFFSAIFDNQDSDEDNVEEQETEEKKNDDVPKSINTQSSITMRPISLVTQQSSNNNDSDSSDSSIEEIEALCKVYFLFLISIIYLVEILDKSPQVYGPTIPSNLPSRVKTENDNSIWTKLANTDAQFEELKEKKKHKKKKKHHKKNKKHHH</sequence>
<reference evidence="3" key="1">
    <citation type="submission" date="2021-02" db="EMBL/GenBank/DDBJ databases">
        <authorList>
            <person name="Nowell W R."/>
        </authorList>
    </citation>
    <scope>NUCLEOTIDE SEQUENCE</scope>
</reference>
<name>A0A815AGE2_9BILA</name>
<feature type="compositionally biased region" description="Basic residues" evidence="1">
    <location>
        <begin position="632"/>
        <end position="650"/>
    </location>
</feature>